<dbReference type="InterPro" id="IPR001182">
    <property type="entry name" value="FtsW/RodA"/>
</dbReference>
<keyword evidence="7" id="KW-0573">Peptidoglycan synthesis</keyword>
<feature type="transmembrane region" description="Helical" evidence="13">
    <location>
        <begin position="44"/>
        <end position="61"/>
    </location>
</feature>
<evidence type="ECO:0000256" key="10">
    <source>
        <dbReference type="ARBA" id="ARBA00023316"/>
    </source>
</evidence>
<accession>A0A8J6Y8R2</accession>
<dbReference type="InterPro" id="IPR011923">
    <property type="entry name" value="RodA/MrdB"/>
</dbReference>
<dbReference type="PANTHER" id="PTHR30474">
    <property type="entry name" value="CELL CYCLE PROTEIN"/>
    <property type="match status" value="1"/>
</dbReference>
<organism evidence="14 15">
    <name type="scientific">Candidatus Polarisedimenticola svalbardensis</name>
    <dbReference type="NCBI Taxonomy" id="2886004"/>
    <lineage>
        <taxon>Bacteria</taxon>
        <taxon>Pseudomonadati</taxon>
        <taxon>Acidobacteriota</taxon>
        <taxon>Candidatus Polarisedimenticolia</taxon>
        <taxon>Candidatus Polarisedimenticolales</taxon>
        <taxon>Candidatus Polarisedimenticolaceae</taxon>
        <taxon>Candidatus Polarisedimenticola</taxon>
    </lineage>
</organism>
<feature type="transmembrane region" description="Helical" evidence="13">
    <location>
        <begin position="179"/>
        <end position="198"/>
    </location>
</feature>
<dbReference type="GO" id="GO:0005886">
    <property type="term" value="C:plasma membrane"/>
    <property type="evidence" value="ECO:0007669"/>
    <property type="project" value="TreeGrafter"/>
</dbReference>
<dbReference type="AlphaFoldDB" id="A0A8J6Y8R2"/>
<dbReference type="Proteomes" id="UP000648239">
    <property type="component" value="Unassembled WGS sequence"/>
</dbReference>
<dbReference type="InterPro" id="IPR018365">
    <property type="entry name" value="Cell_cycle_FtsW-rel_CS"/>
</dbReference>
<proteinExistence type="predicted"/>
<feature type="transmembrane region" description="Helical" evidence="13">
    <location>
        <begin position="267"/>
        <end position="288"/>
    </location>
</feature>
<evidence type="ECO:0000256" key="11">
    <source>
        <dbReference type="ARBA" id="ARBA00032370"/>
    </source>
</evidence>
<dbReference type="GO" id="GO:0071555">
    <property type="term" value="P:cell wall organization"/>
    <property type="evidence" value="ECO:0007669"/>
    <property type="project" value="UniProtKB-KW"/>
</dbReference>
<dbReference type="Pfam" id="PF01098">
    <property type="entry name" value="FTSW_RODA_SPOVE"/>
    <property type="match status" value="1"/>
</dbReference>
<keyword evidence="3" id="KW-0328">Glycosyltransferase</keyword>
<evidence type="ECO:0000256" key="3">
    <source>
        <dbReference type="ARBA" id="ARBA00022676"/>
    </source>
</evidence>
<evidence type="ECO:0000256" key="5">
    <source>
        <dbReference type="ARBA" id="ARBA00022692"/>
    </source>
</evidence>
<evidence type="ECO:0000256" key="8">
    <source>
        <dbReference type="ARBA" id="ARBA00022989"/>
    </source>
</evidence>
<dbReference type="NCBIfam" id="TIGR02210">
    <property type="entry name" value="rodA_shape"/>
    <property type="match status" value="1"/>
</dbReference>
<evidence type="ECO:0000256" key="7">
    <source>
        <dbReference type="ARBA" id="ARBA00022984"/>
    </source>
</evidence>
<evidence type="ECO:0000313" key="15">
    <source>
        <dbReference type="Proteomes" id="UP000648239"/>
    </source>
</evidence>
<keyword evidence="2" id="KW-1003">Cell membrane</keyword>
<evidence type="ECO:0000256" key="9">
    <source>
        <dbReference type="ARBA" id="ARBA00023136"/>
    </source>
</evidence>
<sequence>MRRLLDSLDTPTIFAVMSLAGIGILAIASSTAKQPGRDDLWKMQLIWILIASVAAVVVVLVDYHVWAGIGMLLHGAVVALLVLVLFYGREIGGNKSWLVFGPLRLQPSELAKWTTCLVVAGYLAHRHKETLGLREILELGVLVGVPMGLIVLQPDYGTALIFVPIFLAAIWLGGLRWKVITAVLVIGLALAPVVWTQLKPYQQNRILTVFDQERDPSGVGYQVRQSKIAIGSGGLTGKGLFGGTQSQLNYLPAQHTDFILAVIAEELGFLGGAGVLGLFYFLMFRGFAAARTAQDRLGTYLCLLVVSWITGQVAINVGMVLGLLPTIGVPLPLLSYGGSALVAVICGIGLVVNVRTRRFVN</sequence>
<keyword evidence="6" id="KW-0133">Cell shape</keyword>
<evidence type="ECO:0000256" key="12">
    <source>
        <dbReference type="ARBA" id="ARBA00033270"/>
    </source>
</evidence>
<feature type="transmembrane region" description="Helical" evidence="13">
    <location>
        <begin position="333"/>
        <end position="354"/>
    </location>
</feature>
<dbReference type="GO" id="GO:0009252">
    <property type="term" value="P:peptidoglycan biosynthetic process"/>
    <property type="evidence" value="ECO:0007669"/>
    <property type="project" value="UniProtKB-KW"/>
</dbReference>
<keyword evidence="4" id="KW-0808">Transferase</keyword>
<protein>
    <recommendedName>
        <fullName evidence="12">Cell wall polymerase</fullName>
    </recommendedName>
    <alternativeName>
        <fullName evidence="11">Peptidoglycan polymerase</fullName>
    </alternativeName>
</protein>
<feature type="transmembrane region" description="Helical" evidence="13">
    <location>
        <begin position="156"/>
        <end position="172"/>
    </location>
</feature>
<dbReference type="GO" id="GO:0032153">
    <property type="term" value="C:cell division site"/>
    <property type="evidence" value="ECO:0007669"/>
    <property type="project" value="TreeGrafter"/>
</dbReference>
<evidence type="ECO:0000256" key="2">
    <source>
        <dbReference type="ARBA" id="ARBA00022475"/>
    </source>
</evidence>
<dbReference type="EMBL" id="JACXWD010000028">
    <property type="protein sequence ID" value="MBD3868336.1"/>
    <property type="molecule type" value="Genomic_DNA"/>
</dbReference>
<feature type="transmembrane region" description="Helical" evidence="13">
    <location>
        <begin position="12"/>
        <end position="32"/>
    </location>
</feature>
<dbReference type="PANTHER" id="PTHR30474:SF1">
    <property type="entry name" value="PEPTIDOGLYCAN GLYCOSYLTRANSFERASE MRDB"/>
    <property type="match status" value="1"/>
</dbReference>
<feature type="transmembrane region" description="Helical" evidence="13">
    <location>
        <begin position="67"/>
        <end position="88"/>
    </location>
</feature>
<comment type="caution">
    <text evidence="14">The sequence shown here is derived from an EMBL/GenBank/DDBJ whole genome shotgun (WGS) entry which is preliminary data.</text>
</comment>
<gene>
    <name evidence="14" type="primary">rodA</name>
    <name evidence="14" type="ORF">IFK94_09440</name>
</gene>
<dbReference type="GO" id="GO:0015648">
    <property type="term" value="F:lipid-linked peptidoglycan transporter activity"/>
    <property type="evidence" value="ECO:0007669"/>
    <property type="project" value="TreeGrafter"/>
</dbReference>
<keyword evidence="10" id="KW-0961">Cell wall biogenesis/degradation</keyword>
<evidence type="ECO:0000256" key="13">
    <source>
        <dbReference type="SAM" id="Phobius"/>
    </source>
</evidence>
<comment type="subcellular location">
    <subcellularLocation>
        <location evidence="1">Membrane</location>
        <topology evidence="1">Multi-pass membrane protein</topology>
    </subcellularLocation>
</comment>
<name>A0A8J6Y8R2_9BACT</name>
<keyword evidence="9 13" id="KW-0472">Membrane</keyword>
<dbReference type="PROSITE" id="PS00428">
    <property type="entry name" value="FTSW_RODA_SPOVE"/>
    <property type="match status" value="1"/>
</dbReference>
<keyword evidence="8 13" id="KW-1133">Transmembrane helix</keyword>
<feature type="transmembrane region" description="Helical" evidence="13">
    <location>
        <begin position="131"/>
        <end position="150"/>
    </location>
</feature>
<dbReference type="GO" id="GO:0008360">
    <property type="term" value="P:regulation of cell shape"/>
    <property type="evidence" value="ECO:0007669"/>
    <property type="project" value="UniProtKB-KW"/>
</dbReference>
<evidence type="ECO:0000313" key="14">
    <source>
        <dbReference type="EMBL" id="MBD3868336.1"/>
    </source>
</evidence>
<evidence type="ECO:0000256" key="4">
    <source>
        <dbReference type="ARBA" id="ARBA00022679"/>
    </source>
</evidence>
<evidence type="ECO:0000256" key="1">
    <source>
        <dbReference type="ARBA" id="ARBA00004141"/>
    </source>
</evidence>
<keyword evidence="5 13" id="KW-0812">Transmembrane</keyword>
<evidence type="ECO:0000256" key="6">
    <source>
        <dbReference type="ARBA" id="ARBA00022960"/>
    </source>
</evidence>
<feature type="transmembrane region" description="Helical" evidence="13">
    <location>
        <begin position="300"/>
        <end position="327"/>
    </location>
</feature>
<dbReference type="GO" id="GO:0016757">
    <property type="term" value="F:glycosyltransferase activity"/>
    <property type="evidence" value="ECO:0007669"/>
    <property type="project" value="UniProtKB-KW"/>
</dbReference>
<reference evidence="14 15" key="1">
    <citation type="submission" date="2020-08" db="EMBL/GenBank/DDBJ databases">
        <title>Acidobacteriota in marine sediments use diverse sulfur dissimilation pathways.</title>
        <authorList>
            <person name="Wasmund K."/>
        </authorList>
    </citation>
    <scope>NUCLEOTIDE SEQUENCE [LARGE SCALE GENOMIC DNA]</scope>
    <source>
        <strain evidence="14">MAG AM4</strain>
    </source>
</reference>
<dbReference type="GO" id="GO:0051301">
    <property type="term" value="P:cell division"/>
    <property type="evidence" value="ECO:0007669"/>
    <property type="project" value="InterPro"/>
</dbReference>